<name>G5JWJ1_9STRE</name>
<dbReference type="RefSeq" id="WP_003082367.1">
    <property type="nucleotide sequence ID" value="NZ_AEUW02000001.1"/>
</dbReference>
<dbReference type="PRINTS" id="PR00125">
    <property type="entry name" value="ATPASEDELTA"/>
</dbReference>
<evidence type="ECO:0000256" key="7">
    <source>
        <dbReference type="ARBA" id="ARBA00023310"/>
    </source>
</evidence>
<proteinExistence type="inferred from homology"/>
<dbReference type="InterPro" id="IPR000711">
    <property type="entry name" value="ATPase_OSCP/dsu"/>
</dbReference>
<dbReference type="STRING" id="764298.STRMA_0963"/>
<dbReference type="GO" id="GO:0045259">
    <property type="term" value="C:proton-transporting ATP synthase complex"/>
    <property type="evidence" value="ECO:0007669"/>
    <property type="project" value="UniProtKB-KW"/>
</dbReference>
<evidence type="ECO:0000256" key="2">
    <source>
        <dbReference type="ARBA" id="ARBA00022448"/>
    </source>
</evidence>
<evidence type="ECO:0000313" key="9">
    <source>
        <dbReference type="EMBL" id="EHJ53326.1"/>
    </source>
</evidence>
<organism evidence="9 10">
    <name type="scientific">Streptococcus macacae NCTC 11558</name>
    <dbReference type="NCBI Taxonomy" id="764298"/>
    <lineage>
        <taxon>Bacteria</taxon>
        <taxon>Bacillati</taxon>
        <taxon>Bacillota</taxon>
        <taxon>Bacilli</taxon>
        <taxon>Lactobacillales</taxon>
        <taxon>Streptococcaceae</taxon>
        <taxon>Streptococcus</taxon>
    </lineage>
</organism>
<evidence type="ECO:0000256" key="3">
    <source>
        <dbReference type="ARBA" id="ARBA00022475"/>
    </source>
</evidence>
<keyword evidence="7 8" id="KW-0066">ATP synthesis</keyword>
<dbReference type="GO" id="GO:0005886">
    <property type="term" value="C:plasma membrane"/>
    <property type="evidence" value="ECO:0007669"/>
    <property type="project" value="UniProtKB-SubCell"/>
</dbReference>
<evidence type="ECO:0000256" key="8">
    <source>
        <dbReference type="HAMAP-Rule" id="MF_01416"/>
    </source>
</evidence>
<evidence type="ECO:0000313" key="10">
    <source>
        <dbReference type="Proteomes" id="UP000003573"/>
    </source>
</evidence>
<gene>
    <name evidence="8 9" type="primary">atpH</name>
    <name evidence="9" type="ORF">STRMA_0963</name>
</gene>
<comment type="function">
    <text evidence="8">F(1)F(0) ATP synthase produces ATP from ADP in the presence of a proton or sodium gradient. F-type ATPases consist of two structural domains, F(1) containing the extramembraneous catalytic core and F(0) containing the membrane proton channel, linked together by a central stalk and a peripheral stalk. During catalysis, ATP synthesis in the catalytic domain of F(1) is coupled via a rotary mechanism of the central stalk subunits to proton translocation.</text>
</comment>
<keyword evidence="9" id="KW-0378">Hydrolase</keyword>
<sequence>MDKKTQALIEQYAKSLVEVAVEHKETKTIQEEVNSILEVFDGTVLAATLAHDGIYHSDKSKLVRLFQDSCSPYMNNFLEIILQNERENYLYAILKTAADLFAHTTESYDISVTSAVALTDSQKTRILEMAKKKFNIRDGKLVEKIDETIIGGFIINVNNRVIDTSIRHQLQQLKLKLK</sequence>
<protein>
    <recommendedName>
        <fullName evidence="8">ATP synthase subunit delta</fullName>
    </recommendedName>
    <alternativeName>
        <fullName evidence="8">ATP synthase F(1) sector subunit delta</fullName>
    </alternativeName>
    <alternativeName>
        <fullName evidence="8">F-type ATPase subunit delta</fullName>
        <shortName evidence="8">F-ATPase subunit delta</shortName>
    </alternativeName>
</protein>
<keyword evidence="2 8" id="KW-0813">Transport</keyword>
<comment type="similarity">
    <text evidence="8">Belongs to the ATPase delta chain family.</text>
</comment>
<dbReference type="GO" id="GO:0016787">
    <property type="term" value="F:hydrolase activity"/>
    <property type="evidence" value="ECO:0007669"/>
    <property type="project" value="UniProtKB-KW"/>
</dbReference>
<dbReference type="InterPro" id="IPR026015">
    <property type="entry name" value="ATP_synth_OSCP/delta_N_sf"/>
</dbReference>
<keyword evidence="3 8" id="KW-1003">Cell membrane</keyword>
<accession>G5JWJ1</accession>
<dbReference type="PANTHER" id="PTHR11910">
    <property type="entry name" value="ATP SYNTHASE DELTA CHAIN"/>
    <property type="match status" value="1"/>
</dbReference>
<dbReference type="EMBL" id="AEUW02000001">
    <property type="protein sequence ID" value="EHJ53326.1"/>
    <property type="molecule type" value="Genomic_DNA"/>
</dbReference>
<keyword evidence="4 8" id="KW-0375">Hydrogen ion transport</keyword>
<comment type="caution">
    <text evidence="9">The sequence shown here is derived from an EMBL/GenBank/DDBJ whole genome shotgun (WGS) entry which is preliminary data.</text>
</comment>
<dbReference type="OrthoDB" id="9802471at2"/>
<dbReference type="HAMAP" id="MF_01416">
    <property type="entry name" value="ATP_synth_delta_bact"/>
    <property type="match status" value="1"/>
</dbReference>
<dbReference type="Pfam" id="PF00213">
    <property type="entry name" value="OSCP"/>
    <property type="match status" value="1"/>
</dbReference>
<dbReference type="GO" id="GO:0046933">
    <property type="term" value="F:proton-transporting ATP synthase activity, rotational mechanism"/>
    <property type="evidence" value="ECO:0007669"/>
    <property type="project" value="UniProtKB-UniRule"/>
</dbReference>
<keyword evidence="5 8" id="KW-0406">Ion transport</keyword>
<evidence type="ECO:0000256" key="1">
    <source>
        <dbReference type="ARBA" id="ARBA00004370"/>
    </source>
</evidence>
<dbReference type="NCBIfam" id="TIGR01145">
    <property type="entry name" value="ATP_synt_delta"/>
    <property type="match status" value="1"/>
</dbReference>
<dbReference type="Gene3D" id="1.10.520.20">
    <property type="entry name" value="N-terminal domain of the delta subunit of the F1F0-ATP synthase"/>
    <property type="match status" value="1"/>
</dbReference>
<dbReference type="SUPFAM" id="SSF47928">
    <property type="entry name" value="N-terminal domain of the delta subunit of the F1F0-ATP synthase"/>
    <property type="match status" value="1"/>
</dbReference>
<keyword evidence="8" id="KW-0139">CF(1)</keyword>
<dbReference type="NCBIfam" id="NF004401">
    <property type="entry name" value="PRK05758.2-1"/>
    <property type="match status" value="1"/>
</dbReference>
<comment type="function">
    <text evidence="8">This protein is part of the stalk that links CF(0) to CF(1). It either transmits conformational changes from CF(0) to CF(1) or is implicated in proton conduction.</text>
</comment>
<evidence type="ECO:0000256" key="5">
    <source>
        <dbReference type="ARBA" id="ARBA00023065"/>
    </source>
</evidence>
<evidence type="ECO:0000256" key="6">
    <source>
        <dbReference type="ARBA" id="ARBA00023136"/>
    </source>
</evidence>
<evidence type="ECO:0000256" key="4">
    <source>
        <dbReference type="ARBA" id="ARBA00022781"/>
    </source>
</evidence>
<dbReference type="Proteomes" id="UP000003573">
    <property type="component" value="Unassembled WGS sequence"/>
</dbReference>
<keyword evidence="6 8" id="KW-0472">Membrane</keyword>
<reference evidence="9 10" key="1">
    <citation type="journal article" date="2014" name="Int. J. Syst. Evol. Microbiol.">
        <title>Phylogenomics and the dynamic genome evolution of the genus Streptococcus.</title>
        <authorList>
            <consortium name="The Broad Institute Genome Sequencing Platform"/>
            <person name="Richards V.P."/>
            <person name="Palmer S.R."/>
            <person name="Pavinski Bitar P.D."/>
            <person name="Qin X."/>
            <person name="Weinstock G.M."/>
            <person name="Highlander S.K."/>
            <person name="Town C.D."/>
            <person name="Burne R.A."/>
            <person name="Stanhope M.J."/>
        </authorList>
    </citation>
    <scope>NUCLEOTIDE SEQUENCE [LARGE SCALE GENOMIC DNA]</scope>
    <source>
        <strain evidence="9 10">NCTC 11558</strain>
    </source>
</reference>
<dbReference type="eggNOG" id="COG0712">
    <property type="taxonomic scope" value="Bacteria"/>
</dbReference>
<dbReference type="AlphaFoldDB" id="G5JWJ1"/>
<keyword evidence="10" id="KW-1185">Reference proteome</keyword>
<comment type="subcellular location">
    <subcellularLocation>
        <location evidence="8">Cell membrane</location>
        <topology evidence="8">Peripheral membrane protein</topology>
    </subcellularLocation>
    <subcellularLocation>
        <location evidence="1">Membrane</location>
    </subcellularLocation>
</comment>